<sequence>MSSSSSDARPWVDVHGAAPASVDNRINFESISPISLPRALYPKFKPTQEPIAERLVYRHRHRYSKQEMVYRAIDEKIDLVRFLQAYESVLDAFGVDEAEERGREGGEEREGLELAERIVYRLFWNERTRAENMGRGSVPLARAVENLDAGLNSPECLRIAVEPAIDTIGKKDQMILTVTEVTEVAGETDVSIAVIATDEAIVEGPSISAGLDVNTTGTKDLLTSTIAEAVEVPGETNLLNVSIVRGTTGELVDGDPCTSSEHAIDTTGKMDPIVPKTSTVSEISNGPHAAIAGTTKYQVVDRAPYVAAESASNITAKKDQTISTTAKVAELPIHSDVSRVGNIPSQVANGGSSTVVSRERGIPSHVANGGSSNVVFIKPDLVATRKALYEEMIQGPRIVLLKRWGCDRYAEWIQEHRNAEEDHDEDAKRENFRLVELKHQLLPLISGKLPYTYRIVSSTQDHRDSYTSTPWGMDGVQITEKLLNVRLQWTCEAGTHNDITIEPMSLDELAAHETDGHEILMNAYNFLGFWDWFVGQSIYLFEGKVRPMNIICVYWLDPNHPSRKIYCTRKPNFKPAQACWPGACNCASEKGRNECSGSKKLWSWREKCTGSGGEGEGGWTGGKKRTVSGNSLTEKKGGHSTKGPRRTPHHSAVYMMDAMDNINRGVPVVKKNRL</sequence>
<evidence type="ECO:0000256" key="1">
    <source>
        <dbReference type="SAM" id="MobiDB-lite"/>
    </source>
</evidence>
<protein>
    <submittedName>
        <fullName evidence="2">Uncharacterized protein</fullName>
    </submittedName>
</protein>
<dbReference type="AlphaFoldDB" id="W9CND1"/>
<accession>W9CND1</accession>
<reference evidence="2 3" key="1">
    <citation type="journal article" date="2014" name="Genome Announc.">
        <title>Draft genome sequence of Sclerotinia borealis, a psychrophilic plant pathogenic fungus.</title>
        <authorList>
            <person name="Mardanov A.V."/>
            <person name="Beletsky A.V."/>
            <person name="Kadnikov V.V."/>
            <person name="Ignatov A.N."/>
            <person name="Ravin N.V."/>
        </authorList>
    </citation>
    <scope>NUCLEOTIDE SEQUENCE [LARGE SCALE GENOMIC DNA]</scope>
    <source>
        <strain evidence="3">F-4157</strain>
    </source>
</reference>
<name>W9CND1_SCLBF</name>
<proteinExistence type="predicted"/>
<dbReference type="Proteomes" id="UP000019487">
    <property type="component" value="Unassembled WGS sequence"/>
</dbReference>
<feature type="region of interest" description="Disordered" evidence="1">
    <location>
        <begin position="609"/>
        <end position="648"/>
    </location>
</feature>
<evidence type="ECO:0000313" key="2">
    <source>
        <dbReference type="EMBL" id="ESZ96020.1"/>
    </source>
</evidence>
<organism evidence="2 3">
    <name type="scientific">Sclerotinia borealis (strain F-4128)</name>
    <dbReference type="NCBI Taxonomy" id="1432307"/>
    <lineage>
        <taxon>Eukaryota</taxon>
        <taxon>Fungi</taxon>
        <taxon>Dikarya</taxon>
        <taxon>Ascomycota</taxon>
        <taxon>Pezizomycotina</taxon>
        <taxon>Leotiomycetes</taxon>
        <taxon>Helotiales</taxon>
        <taxon>Sclerotiniaceae</taxon>
        <taxon>Sclerotinia</taxon>
    </lineage>
</organism>
<dbReference type="EMBL" id="AYSA01000157">
    <property type="protein sequence ID" value="ESZ96020.1"/>
    <property type="molecule type" value="Genomic_DNA"/>
</dbReference>
<feature type="compositionally biased region" description="Basic residues" evidence="1">
    <location>
        <begin position="638"/>
        <end position="648"/>
    </location>
</feature>
<dbReference type="HOGENOM" id="CLU_439392_0_0_1"/>
<keyword evidence="3" id="KW-1185">Reference proteome</keyword>
<dbReference type="OrthoDB" id="3529006at2759"/>
<gene>
    <name evidence="2" type="ORF">SBOR_3593</name>
</gene>
<evidence type="ECO:0000313" key="3">
    <source>
        <dbReference type="Proteomes" id="UP000019487"/>
    </source>
</evidence>
<comment type="caution">
    <text evidence="2">The sequence shown here is derived from an EMBL/GenBank/DDBJ whole genome shotgun (WGS) entry which is preliminary data.</text>
</comment>
<feature type="compositionally biased region" description="Gly residues" evidence="1">
    <location>
        <begin position="610"/>
        <end position="621"/>
    </location>
</feature>